<feature type="region of interest" description="Disordered" evidence="1">
    <location>
        <begin position="1"/>
        <end position="29"/>
    </location>
</feature>
<dbReference type="AlphaFoldDB" id="A0A0Q9WBM6"/>
<feature type="compositionally biased region" description="Basic and acidic residues" evidence="1">
    <location>
        <begin position="230"/>
        <end position="240"/>
    </location>
</feature>
<dbReference type="eggNOG" id="ENOG502RZ74">
    <property type="taxonomic scope" value="Eukaryota"/>
</dbReference>
<feature type="compositionally biased region" description="Polar residues" evidence="1">
    <location>
        <begin position="261"/>
        <end position="277"/>
    </location>
</feature>
<organism evidence="2 3">
    <name type="scientific">Drosophila virilis</name>
    <name type="common">Fruit fly</name>
    <dbReference type="NCBI Taxonomy" id="7244"/>
    <lineage>
        <taxon>Eukaryota</taxon>
        <taxon>Metazoa</taxon>
        <taxon>Ecdysozoa</taxon>
        <taxon>Arthropoda</taxon>
        <taxon>Hexapoda</taxon>
        <taxon>Insecta</taxon>
        <taxon>Pterygota</taxon>
        <taxon>Neoptera</taxon>
        <taxon>Endopterygota</taxon>
        <taxon>Diptera</taxon>
        <taxon>Brachycera</taxon>
        <taxon>Muscomorpha</taxon>
        <taxon>Ephydroidea</taxon>
        <taxon>Drosophilidae</taxon>
        <taxon>Drosophila</taxon>
    </lineage>
</organism>
<feature type="region of interest" description="Disordered" evidence="1">
    <location>
        <begin position="59"/>
        <end position="86"/>
    </location>
</feature>
<evidence type="ECO:0000256" key="1">
    <source>
        <dbReference type="SAM" id="MobiDB-lite"/>
    </source>
</evidence>
<dbReference type="Proteomes" id="UP000008792">
    <property type="component" value="Unassembled WGS sequence"/>
</dbReference>
<feature type="compositionally biased region" description="Polar residues" evidence="1">
    <location>
        <begin position="17"/>
        <end position="29"/>
    </location>
</feature>
<keyword evidence="3" id="KW-1185">Reference proteome</keyword>
<name>A0A0Q9WBM6_DROVI</name>
<dbReference type="EMBL" id="CH940648">
    <property type="protein sequence ID" value="KRF79201.1"/>
    <property type="molecule type" value="Genomic_DNA"/>
</dbReference>
<evidence type="ECO:0000313" key="2">
    <source>
        <dbReference type="EMBL" id="KRF79201.1"/>
    </source>
</evidence>
<dbReference type="InParanoid" id="A0A0Q9WBM6"/>
<feature type="region of interest" description="Disordered" evidence="1">
    <location>
        <begin position="206"/>
        <end position="277"/>
    </location>
</feature>
<feature type="compositionally biased region" description="Low complexity" evidence="1">
    <location>
        <begin position="206"/>
        <end position="215"/>
    </location>
</feature>
<gene>
    <name evidence="2" type="primary">Dvir\GJ26485</name>
    <name evidence="2" type="ORF">Dvir_GJ26485</name>
</gene>
<accession>A0A0Q9WBM6</accession>
<evidence type="ECO:0000313" key="3">
    <source>
        <dbReference type="Proteomes" id="UP000008792"/>
    </source>
</evidence>
<protein>
    <submittedName>
        <fullName evidence="2">Uncharacterized protein</fullName>
    </submittedName>
</protein>
<proteinExistence type="predicted"/>
<dbReference type="OrthoDB" id="9949424at2759"/>
<sequence length="277" mass="31048">MPGKCKFSQPVHREPVTPTTAVSHSHGTPINTYVRGPSVDNQSIVGAHVLDHVDSIDSAVPDRDADDVHADTDARDNGYPPAEDEQLLQREPAPQRLLPLSVNSHVKQRRFAQQRSILKNSQERTFVEENEVLEAKKQLILRRRRLFSHYRQYDQWRRRQFSYDPSYFRPPPLPSRPLAYADYGTAAVGNAGVGINIGAPIGSGVGSSASAAANVGRRRRQYRRQYSCADRSRDGSRESRGSSTLQLQKYHSMVASDTIHTESSMLNHSNYSEPASR</sequence>
<feature type="compositionally biased region" description="Basic and acidic residues" evidence="1">
    <location>
        <begin position="59"/>
        <end position="76"/>
    </location>
</feature>
<reference evidence="2 3" key="1">
    <citation type="journal article" date="2007" name="Nature">
        <title>Evolution of genes and genomes on the Drosophila phylogeny.</title>
        <authorList>
            <consortium name="Drosophila 12 Genomes Consortium"/>
            <person name="Clark A.G."/>
            <person name="Eisen M.B."/>
            <person name="Smith D.R."/>
            <person name="Bergman C.M."/>
            <person name="Oliver B."/>
            <person name="Markow T.A."/>
            <person name="Kaufman T.C."/>
            <person name="Kellis M."/>
            <person name="Gelbart W."/>
            <person name="Iyer V.N."/>
            <person name="Pollard D.A."/>
            <person name="Sackton T.B."/>
            <person name="Larracuente A.M."/>
            <person name="Singh N.D."/>
            <person name="Abad J.P."/>
            <person name="Abt D.N."/>
            <person name="Adryan B."/>
            <person name="Aguade M."/>
            <person name="Akashi H."/>
            <person name="Anderson W.W."/>
            <person name="Aquadro C.F."/>
            <person name="Ardell D.H."/>
            <person name="Arguello R."/>
            <person name="Artieri C.G."/>
            <person name="Barbash D.A."/>
            <person name="Barker D."/>
            <person name="Barsanti P."/>
            <person name="Batterham P."/>
            <person name="Batzoglou S."/>
            <person name="Begun D."/>
            <person name="Bhutkar A."/>
            <person name="Blanco E."/>
            <person name="Bosak S.A."/>
            <person name="Bradley R.K."/>
            <person name="Brand A.D."/>
            <person name="Brent M.R."/>
            <person name="Brooks A.N."/>
            <person name="Brown R.H."/>
            <person name="Butlin R.K."/>
            <person name="Caggese C."/>
            <person name="Calvi B.R."/>
            <person name="Bernardo de Carvalho A."/>
            <person name="Caspi A."/>
            <person name="Castrezana S."/>
            <person name="Celniker S.E."/>
            <person name="Chang J.L."/>
            <person name="Chapple C."/>
            <person name="Chatterji S."/>
            <person name="Chinwalla A."/>
            <person name="Civetta A."/>
            <person name="Clifton S.W."/>
            <person name="Comeron J.M."/>
            <person name="Costello J.C."/>
            <person name="Coyne J.A."/>
            <person name="Daub J."/>
            <person name="David R.G."/>
            <person name="Delcher A.L."/>
            <person name="Delehaunty K."/>
            <person name="Do C.B."/>
            <person name="Ebling H."/>
            <person name="Edwards K."/>
            <person name="Eickbush T."/>
            <person name="Evans J.D."/>
            <person name="Filipski A."/>
            <person name="Findeiss S."/>
            <person name="Freyhult E."/>
            <person name="Fulton L."/>
            <person name="Fulton R."/>
            <person name="Garcia A.C."/>
            <person name="Gardiner A."/>
            <person name="Garfield D.A."/>
            <person name="Garvin B.E."/>
            <person name="Gibson G."/>
            <person name="Gilbert D."/>
            <person name="Gnerre S."/>
            <person name="Godfrey J."/>
            <person name="Good R."/>
            <person name="Gotea V."/>
            <person name="Gravely B."/>
            <person name="Greenberg A.J."/>
            <person name="Griffiths-Jones S."/>
            <person name="Gross S."/>
            <person name="Guigo R."/>
            <person name="Gustafson E.A."/>
            <person name="Haerty W."/>
            <person name="Hahn M.W."/>
            <person name="Halligan D.L."/>
            <person name="Halpern A.L."/>
            <person name="Halter G.M."/>
            <person name="Han M.V."/>
            <person name="Heger A."/>
            <person name="Hillier L."/>
            <person name="Hinrichs A.S."/>
            <person name="Holmes I."/>
            <person name="Hoskins R.A."/>
            <person name="Hubisz M.J."/>
            <person name="Hultmark D."/>
            <person name="Huntley M.A."/>
            <person name="Jaffe D.B."/>
            <person name="Jagadeeshan S."/>
            <person name="Jeck W.R."/>
            <person name="Johnson J."/>
            <person name="Jones C.D."/>
            <person name="Jordan W.C."/>
            <person name="Karpen G.H."/>
            <person name="Kataoka E."/>
            <person name="Keightley P.D."/>
            <person name="Kheradpour P."/>
            <person name="Kirkness E.F."/>
            <person name="Koerich L.B."/>
            <person name="Kristiansen K."/>
            <person name="Kudrna D."/>
            <person name="Kulathinal R.J."/>
            <person name="Kumar S."/>
            <person name="Kwok R."/>
            <person name="Lander E."/>
            <person name="Langley C.H."/>
            <person name="Lapoint R."/>
            <person name="Lazzaro B.P."/>
            <person name="Lee S.J."/>
            <person name="Levesque L."/>
            <person name="Li R."/>
            <person name="Lin C.F."/>
            <person name="Lin M.F."/>
            <person name="Lindblad-Toh K."/>
            <person name="Llopart A."/>
            <person name="Long M."/>
            <person name="Low L."/>
            <person name="Lozovsky E."/>
            <person name="Lu J."/>
            <person name="Luo M."/>
            <person name="Machado C.A."/>
            <person name="Makalowski W."/>
            <person name="Marzo M."/>
            <person name="Matsuda M."/>
            <person name="Matzkin L."/>
            <person name="McAllister B."/>
            <person name="McBride C.S."/>
            <person name="McKernan B."/>
            <person name="McKernan K."/>
            <person name="Mendez-Lago M."/>
            <person name="Minx P."/>
            <person name="Mollenhauer M.U."/>
            <person name="Montooth K."/>
            <person name="Mount S.M."/>
            <person name="Mu X."/>
            <person name="Myers E."/>
            <person name="Negre B."/>
            <person name="Newfeld S."/>
            <person name="Nielsen R."/>
            <person name="Noor M.A."/>
            <person name="O'Grady P."/>
            <person name="Pachter L."/>
            <person name="Papaceit M."/>
            <person name="Parisi M.J."/>
            <person name="Parisi M."/>
            <person name="Parts L."/>
            <person name="Pedersen J.S."/>
            <person name="Pesole G."/>
            <person name="Phillippy A.M."/>
            <person name="Ponting C.P."/>
            <person name="Pop M."/>
            <person name="Porcelli D."/>
            <person name="Powell J.R."/>
            <person name="Prohaska S."/>
            <person name="Pruitt K."/>
            <person name="Puig M."/>
            <person name="Quesneville H."/>
            <person name="Ram K.R."/>
            <person name="Rand D."/>
            <person name="Rasmussen M.D."/>
            <person name="Reed L.K."/>
            <person name="Reenan R."/>
            <person name="Reily A."/>
            <person name="Remington K.A."/>
            <person name="Rieger T.T."/>
            <person name="Ritchie M.G."/>
            <person name="Robin C."/>
            <person name="Rogers Y.H."/>
            <person name="Rohde C."/>
            <person name="Rozas J."/>
            <person name="Rubenfield M.J."/>
            <person name="Ruiz A."/>
            <person name="Russo S."/>
            <person name="Salzberg S.L."/>
            <person name="Sanchez-Gracia A."/>
            <person name="Saranga D.J."/>
            <person name="Sato H."/>
            <person name="Schaeffer S.W."/>
            <person name="Schatz M.C."/>
            <person name="Schlenke T."/>
            <person name="Schwartz R."/>
            <person name="Segarra C."/>
            <person name="Singh R.S."/>
            <person name="Sirot L."/>
            <person name="Sirota M."/>
            <person name="Sisneros N.B."/>
            <person name="Smith C.D."/>
            <person name="Smith T.F."/>
            <person name="Spieth J."/>
            <person name="Stage D.E."/>
            <person name="Stark A."/>
            <person name="Stephan W."/>
            <person name="Strausberg R.L."/>
            <person name="Strempel S."/>
            <person name="Sturgill D."/>
            <person name="Sutton G."/>
            <person name="Sutton G.G."/>
            <person name="Tao W."/>
            <person name="Teichmann S."/>
            <person name="Tobari Y.N."/>
            <person name="Tomimura Y."/>
            <person name="Tsolas J.M."/>
            <person name="Valente V.L."/>
            <person name="Venter E."/>
            <person name="Venter J.C."/>
            <person name="Vicario S."/>
            <person name="Vieira F.G."/>
            <person name="Vilella A.J."/>
            <person name="Villasante A."/>
            <person name="Walenz B."/>
            <person name="Wang J."/>
            <person name="Wasserman M."/>
            <person name="Watts T."/>
            <person name="Wilson D."/>
            <person name="Wilson R.K."/>
            <person name="Wing R.A."/>
            <person name="Wolfner M.F."/>
            <person name="Wong A."/>
            <person name="Wong G.K."/>
            <person name="Wu C.I."/>
            <person name="Wu G."/>
            <person name="Yamamoto D."/>
            <person name="Yang H.P."/>
            <person name="Yang S.P."/>
            <person name="Yorke J.A."/>
            <person name="Yoshida K."/>
            <person name="Zdobnov E."/>
            <person name="Zhang P."/>
            <person name="Zhang Y."/>
            <person name="Zimin A.V."/>
            <person name="Baldwin J."/>
            <person name="Abdouelleil A."/>
            <person name="Abdulkadir J."/>
            <person name="Abebe A."/>
            <person name="Abera B."/>
            <person name="Abreu J."/>
            <person name="Acer S.C."/>
            <person name="Aftuck L."/>
            <person name="Alexander A."/>
            <person name="An P."/>
            <person name="Anderson E."/>
            <person name="Anderson S."/>
            <person name="Arachi H."/>
            <person name="Azer M."/>
            <person name="Bachantsang P."/>
            <person name="Barry A."/>
            <person name="Bayul T."/>
            <person name="Berlin A."/>
            <person name="Bessette D."/>
            <person name="Bloom T."/>
            <person name="Blye J."/>
            <person name="Boguslavskiy L."/>
            <person name="Bonnet C."/>
            <person name="Boukhgalter B."/>
            <person name="Bourzgui I."/>
            <person name="Brown A."/>
            <person name="Cahill P."/>
            <person name="Channer S."/>
            <person name="Cheshatsang Y."/>
            <person name="Chuda L."/>
            <person name="Citroen M."/>
            <person name="Collymore A."/>
            <person name="Cooke P."/>
            <person name="Costello M."/>
            <person name="D'Aco K."/>
            <person name="Daza R."/>
            <person name="De Haan G."/>
            <person name="DeGray S."/>
            <person name="DeMaso C."/>
            <person name="Dhargay N."/>
            <person name="Dooley K."/>
            <person name="Dooley E."/>
            <person name="Doricent M."/>
            <person name="Dorje P."/>
            <person name="Dorjee K."/>
            <person name="Dupes A."/>
            <person name="Elong R."/>
            <person name="Falk J."/>
            <person name="Farina A."/>
            <person name="Faro S."/>
            <person name="Ferguson D."/>
            <person name="Fisher S."/>
            <person name="Foley C.D."/>
            <person name="Franke A."/>
            <person name="Friedrich D."/>
            <person name="Gadbois L."/>
            <person name="Gearin G."/>
            <person name="Gearin C.R."/>
            <person name="Giannoukos G."/>
            <person name="Goode T."/>
            <person name="Graham J."/>
            <person name="Grandbois E."/>
            <person name="Grewal S."/>
            <person name="Gyaltsen K."/>
            <person name="Hafez N."/>
            <person name="Hagos B."/>
            <person name="Hall J."/>
            <person name="Henson C."/>
            <person name="Hollinger A."/>
            <person name="Honan T."/>
            <person name="Huard M.D."/>
            <person name="Hughes L."/>
            <person name="Hurhula B."/>
            <person name="Husby M.E."/>
            <person name="Kamat A."/>
            <person name="Kanga B."/>
            <person name="Kashin S."/>
            <person name="Khazanovich D."/>
            <person name="Kisner P."/>
            <person name="Lance K."/>
            <person name="Lara M."/>
            <person name="Lee W."/>
            <person name="Lennon N."/>
            <person name="Letendre F."/>
            <person name="LeVine R."/>
            <person name="Lipovsky A."/>
            <person name="Liu X."/>
            <person name="Liu J."/>
            <person name="Liu S."/>
            <person name="Lokyitsang T."/>
            <person name="Lokyitsang Y."/>
            <person name="Lubonja R."/>
            <person name="Lui A."/>
            <person name="MacDonald P."/>
            <person name="Magnisalis V."/>
            <person name="Maru K."/>
            <person name="Matthews C."/>
            <person name="McCusker W."/>
            <person name="McDonough S."/>
            <person name="Mehta T."/>
            <person name="Meldrim J."/>
            <person name="Meneus L."/>
            <person name="Mihai O."/>
            <person name="Mihalev A."/>
            <person name="Mihova T."/>
            <person name="Mittelman R."/>
            <person name="Mlenga V."/>
            <person name="Montmayeur A."/>
            <person name="Mulrain L."/>
            <person name="Navidi A."/>
            <person name="Naylor J."/>
            <person name="Negash T."/>
            <person name="Nguyen T."/>
            <person name="Nguyen N."/>
            <person name="Nicol R."/>
            <person name="Norbu C."/>
            <person name="Norbu N."/>
            <person name="Novod N."/>
            <person name="O'Neill B."/>
            <person name="Osman S."/>
            <person name="Markiewicz E."/>
            <person name="Oyono O.L."/>
            <person name="Patti C."/>
            <person name="Phunkhang P."/>
            <person name="Pierre F."/>
            <person name="Priest M."/>
            <person name="Raghuraman S."/>
            <person name="Rege F."/>
            <person name="Reyes R."/>
            <person name="Rise C."/>
            <person name="Rogov P."/>
            <person name="Ross K."/>
            <person name="Ryan E."/>
            <person name="Settipalli S."/>
            <person name="Shea T."/>
            <person name="Sherpa N."/>
            <person name="Shi L."/>
            <person name="Shih D."/>
            <person name="Sparrow T."/>
            <person name="Spaulding J."/>
            <person name="Stalker J."/>
            <person name="Stange-Thomann N."/>
            <person name="Stavropoulos S."/>
            <person name="Stone C."/>
            <person name="Strader C."/>
            <person name="Tesfaye S."/>
            <person name="Thomson T."/>
            <person name="Thoulutsang Y."/>
            <person name="Thoulutsang D."/>
            <person name="Topham K."/>
            <person name="Topping I."/>
            <person name="Tsamla T."/>
            <person name="Vassiliev H."/>
            <person name="Vo A."/>
            <person name="Wangchuk T."/>
            <person name="Wangdi T."/>
            <person name="Weiand M."/>
            <person name="Wilkinson J."/>
            <person name="Wilson A."/>
            <person name="Yadav S."/>
            <person name="Young G."/>
            <person name="Yu Q."/>
            <person name="Zembek L."/>
            <person name="Zhong D."/>
            <person name="Zimmer A."/>
            <person name="Zwirko Z."/>
            <person name="Jaffe D.B."/>
            <person name="Alvarez P."/>
            <person name="Brockman W."/>
            <person name="Butler J."/>
            <person name="Chin C."/>
            <person name="Gnerre S."/>
            <person name="Grabherr M."/>
            <person name="Kleber M."/>
            <person name="Mauceli E."/>
            <person name="MacCallum I."/>
        </authorList>
    </citation>
    <scope>NUCLEOTIDE SEQUENCE [LARGE SCALE GENOMIC DNA]</scope>
    <source>
        <strain evidence="3">Tucson 15010-1051.87</strain>
    </source>
</reference>